<evidence type="ECO:0000259" key="4">
    <source>
        <dbReference type="SMART" id="SM00916"/>
    </source>
</evidence>
<feature type="region of interest" description="Disordered" evidence="3">
    <location>
        <begin position="500"/>
        <end position="537"/>
    </location>
</feature>
<feature type="region of interest" description="Disordered" evidence="3">
    <location>
        <begin position="52"/>
        <end position="80"/>
    </location>
</feature>
<dbReference type="InterPro" id="IPR027417">
    <property type="entry name" value="P-loop_NTPase"/>
</dbReference>
<dbReference type="SUPFAM" id="SSF52833">
    <property type="entry name" value="Thioredoxin-like"/>
    <property type="match status" value="1"/>
</dbReference>
<evidence type="ECO:0000256" key="2">
    <source>
        <dbReference type="ARBA" id="ARBA00023128"/>
    </source>
</evidence>
<dbReference type="AlphaFoldDB" id="A0AA43QSZ3"/>
<name>A0AA43QSZ3_9LECA</name>
<accession>A0AA43QSZ3</accession>
<dbReference type="InterPro" id="IPR050896">
    <property type="entry name" value="Mito_lipid_metab_GTPase"/>
</dbReference>
<feature type="compositionally biased region" description="Basic and acidic residues" evidence="3">
    <location>
        <begin position="503"/>
        <end position="527"/>
    </location>
</feature>
<organism evidence="5 6">
    <name type="scientific">Ramalina farinacea</name>
    <dbReference type="NCBI Taxonomy" id="258253"/>
    <lineage>
        <taxon>Eukaryota</taxon>
        <taxon>Fungi</taxon>
        <taxon>Dikarya</taxon>
        <taxon>Ascomycota</taxon>
        <taxon>Pezizomycotina</taxon>
        <taxon>Lecanoromycetes</taxon>
        <taxon>OSLEUM clade</taxon>
        <taxon>Lecanoromycetidae</taxon>
        <taxon>Lecanorales</taxon>
        <taxon>Lecanorineae</taxon>
        <taxon>Ramalinaceae</taxon>
        <taxon>Ramalina</taxon>
    </lineage>
</organism>
<dbReference type="InterPro" id="IPR007741">
    <property type="entry name" value="Ribosomal_mL43/mS25/NADH_DH"/>
</dbReference>
<evidence type="ECO:0000313" key="5">
    <source>
        <dbReference type="EMBL" id="MDI1492073.1"/>
    </source>
</evidence>
<dbReference type="InterPro" id="IPR036249">
    <property type="entry name" value="Thioredoxin-like_sf"/>
</dbReference>
<evidence type="ECO:0000313" key="6">
    <source>
        <dbReference type="Proteomes" id="UP001161017"/>
    </source>
</evidence>
<protein>
    <submittedName>
        <fullName evidence="5">Mitochondrial ribosome small subunit biogenesis protein</fullName>
    </submittedName>
</protein>
<dbReference type="PANTHER" id="PTHR46434:SF1">
    <property type="entry name" value="GENETIC INTERACTOR OF PROHIBITINS 3, MITOCHONDRIAL"/>
    <property type="match status" value="1"/>
</dbReference>
<keyword evidence="2" id="KW-0496">Mitochondrion</keyword>
<dbReference type="EMBL" id="JAPUFD010000016">
    <property type="protein sequence ID" value="MDI1492073.1"/>
    <property type="molecule type" value="Genomic_DNA"/>
</dbReference>
<keyword evidence="6" id="KW-1185">Reference proteome</keyword>
<sequence length="537" mass="59348">MVDVRAQRTDFRPGRGGWMVGKVNVGKSNLFENVFPKGRSDSLNFASVRAAAEQGQPDPELLSQRKTSDEAAAHGPKRTAVGLGIEQSGIGSLLPPAPAEVPYPRLPLVSPLPGTTASPIRLPFGAGKGELIDLPGLDRGGLDESVLDMHKKDLVMQNRPKPRQLSIRPGHSLLVGGVVRITPLTNDLTFLAFPFVPLESHVTSTARAIAIQTQQESCGVSVIAKPGVGSRIALAGKFSMKWDVTKQRAGPLTRKDAAGIRPDRLPFIIYSIDVLLEGCGWIELTAQVRRKDFRMAEENGSIFDSNPYPELEIASPEGRHVGVRRPMNGWLYSGKKPGSSRATTRPRRSMKGAKKMYKLTSTEQKLLELRTGPGAARLSPEIKAIHLEFAAKFDNGHFGARKVWRKYLPRLKYHNPAVTMTVSRHNDQEGLSELTVHYATPFDNSAARSSSSTADDTFQGRRDVIDMRHKHESEILDRLMELTTAVPYKASALELAEMEEVAEDKRRRQQDRERQTQLNETKKHEQNLLEQARGSTA</sequence>
<dbReference type="Proteomes" id="UP001161017">
    <property type="component" value="Unassembled WGS sequence"/>
</dbReference>
<proteinExistence type="predicted"/>
<dbReference type="Gene3D" id="3.40.50.300">
    <property type="entry name" value="P-loop containing nucleotide triphosphate hydrolases"/>
    <property type="match status" value="1"/>
</dbReference>
<comment type="caution">
    <text evidence="5">The sequence shown here is derived from an EMBL/GenBank/DDBJ whole genome shotgun (WGS) entry which is preliminary data.</text>
</comment>
<dbReference type="PANTHER" id="PTHR46434">
    <property type="entry name" value="GENETIC INTERACTOR OF PROHIBITINS 3, MITOCHONDRIAL"/>
    <property type="match status" value="1"/>
</dbReference>
<comment type="subcellular location">
    <subcellularLocation>
        <location evidence="1">Mitochondrion</location>
    </subcellularLocation>
</comment>
<dbReference type="Pfam" id="PF05047">
    <property type="entry name" value="L51_S25_CI-B8"/>
    <property type="match status" value="1"/>
</dbReference>
<reference evidence="5" key="1">
    <citation type="journal article" date="2023" name="Genome Biol. Evol.">
        <title>First Whole Genome Sequence and Flow Cytometry Genome Size Data for the Lichen-Forming Fungus Ramalina farinacea (Ascomycota).</title>
        <authorList>
            <person name="Llewellyn T."/>
            <person name="Mian S."/>
            <person name="Hill R."/>
            <person name="Leitch I.J."/>
            <person name="Gaya E."/>
        </authorList>
    </citation>
    <scope>NUCLEOTIDE SEQUENCE</scope>
    <source>
        <strain evidence="5">LIQ254RAFAR</strain>
    </source>
</reference>
<dbReference type="SMART" id="SM00916">
    <property type="entry name" value="L51_S25_CI-B8"/>
    <property type="match status" value="1"/>
</dbReference>
<dbReference type="GO" id="GO:0005739">
    <property type="term" value="C:mitochondrion"/>
    <property type="evidence" value="ECO:0007669"/>
    <property type="project" value="UniProtKB-SubCell"/>
</dbReference>
<evidence type="ECO:0000256" key="3">
    <source>
        <dbReference type="SAM" id="MobiDB-lite"/>
    </source>
</evidence>
<evidence type="ECO:0000256" key="1">
    <source>
        <dbReference type="ARBA" id="ARBA00004173"/>
    </source>
</evidence>
<feature type="domain" description="Ribosomal protein/NADH dehydrogenase" evidence="4">
    <location>
        <begin position="392"/>
        <end position="486"/>
    </location>
</feature>
<gene>
    <name evidence="5" type="primary">GEP3</name>
    <name evidence="5" type="ORF">OHK93_003284</name>
</gene>